<dbReference type="GO" id="GO:0016787">
    <property type="term" value="F:hydrolase activity"/>
    <property type="evidence" value="ECO:0007669"/>
    <property type="project" value="UniProtKB-KW"/>
</dbReference>
<accession>A0ABT0MIQ2</accession>
<dbReference type="Pfam" id="PF00702">
    <property type="entry name" value="Hydrolase"/>
    <property type="match status" value="1"/>
</dbReference>
<dbReference type="SFLD" id="SFLDG01129">
    <property type="entry name" value="C1.5:_HAD__Beta-PGM__Phosphata"/>
    <property type="match status" value="1"/>
</dbReference>
<dbReference type="SFLD" id="SFLDS00003">
    <property type="entry name" value="Haloacid_Dehalogenase"/>
    <property type="match status" value="1"/>
</dbReference>
<keyword evidence="1 2" id="KW-0378">Hydrolase</keyword>
<reference evidence="2 3" key="1">
    <citation type="submission" date="2022-05" db="EMBL/GenBank/DDBJ databases">
        <title>Luteimonas sp. SX5, whole genome shotgun sequencing project.</title>
        <authorList>
            <person name="Zhao G."/>
            <person name="Shen L."/>
        </authorList>
    </citation>
    <scope>NUCLEOTIDE SEQUENCE [LARGE SCALE GENOMIC DNA]</scope>
    <source>
        <strain evidence="2 3">SX5</strain>
    </source>
</reference>
<keyword evidence="3" id="KW-1185">Reference proteome</keyword>
<dbReference type="SUPFAM" id="SSF56784">
    <property type="entry name" value="HAD-like"/>
    <property type="match status" value="1"/>
</dbReference>
<dbReference type="InterPro" id="IPR023214">
    <property type="entry name" value="HAD_sf"/>
</dbReference>
<name>A0ABT0MIQ2_9GAMM</name>
<dbReference type="Proteomes" id="UP001431217">
    <property type="component" value="Unassembled WGS sequence"/>
</dbReference>
<evidence type="ECO:0000313" key="3">
    <source>
        <dbReference type="Proteomes" id="UP001431217"/>
    </source>
</evidence>
<dbReference type="InterPro" id="IPR036412">
    <property type="entry name" value="HAD-like_sf"/>
</dbReference>
<dbReference type="PANTHER" id="PTHR43316:SF8">
    <property type="entry name" value="HAD FAMILY HYDROLASE"/>
    <property type="match status" value="1"/>
</dbReference>
<organism evidence="2 3">
    <name type="scientific">Luteimonas galliterrae</name>
    <dbReference type="NCBI Taxonomy" id="2940486"/>
    <lineage>
        <taxon>Bacteria</taxon>
        <taxon>Pseudomonadati</taxon>
        <taxon>Pseudomonadota</taxon>
        <taxon>Gammaproteobacteria</taxon>
        <taxon>Lysobacterales</taxon>
        <taxon>Lysobacteraceae</taxon>
        <taxon>Luteimonas</taxon>
    </lineage>
</organism>
<gene>
    <name evidence="2" type="ORF">M2650_08940</name>
</gene>
<protein>
    <submittedName>
        <fullName evidence="2">HAD family hydrolase</fullName>
    </submittedName>
</protein>
<evidence type="ECO:0000313" key="2">
    <source>
        <dbReference type="EMBL" id="MCL1634754.1"/>
    </source>
</evidence>
<dbReference type="InterPro" id="IPR023198">
    <property type="entry name" value="PGP-like_dom2"/>
</dbReference>
<proteinExistence type="predicted"/>
<dbReference type="RefSeq" id="WP_249473379.1">
    <property type="nucleotide sequence ID" value="NZ_JAMBEP010000001.1"/>
</dbReference>
<dbReference type="Gene3D" id="1.10.150.240">
    <property type="entry name" value="Putative phosphatase, domain 2"/>
    <property type="match status" value="1"/>
</dbReference>
<sequence length="253" mass="27960">MHEAHGEHTAIALVGFDGDDTLWRSQDYFDQAQAEFERIVGAYADLGDVRVHEHLYQVEMRNLALFGYGVKGMALSMIEAALEITGQRISGADVQRIVALAKSLLQHPVELLPGIRDAVERIARDLDVVLITKGDLFHQEAKVRQSGLADVFGRIEIVSEKDAGTYARLLREFDLAPSRFLMIGNSLRSDIAPVLELGGWGVHMPYHTTWAHENEVELGVAPERLRTVASAEQLPAAVREIAALADARVGVFR</sequence>
<comment type="caution">
    <text evidence="2">The sequence shown here is derived from an EMBL/GenBank/DDBJ whole genome shotgun (WGS) entry which is preliminary data.</text>
</comment>
<evidence type="ECO:0000256" key="1">
    <source>
        <dbReference type="ARBA" id="ARBA00022801"/>
    </source>
</evidence>
<dbReference type="PANTHER" id="PTHR43316">
    <property type="entry name" value="HYDROLASE, HALOACID DELAHOGENASE-RELATED"/>
    <property type="match status" value="1"/>
</dbReference>
<dbReference type="EMBL" id="JAMBEP010000001">
    <property type="protein sequence ID" value="MCL1634754.1"/>
    <property type="molecule type" value="Genomic_DNA"/>
</dbReference>
<dbReference type="InterPro" id="IPR051540">
    <property type="entry name" value="S-2-haloacid_dehalogenase"/>
</dbReference>
<dbReference type="Gene3D" id="3.40.50.1000">
    <property type="entry name" value="HAD superfamily/HAD-like"/>
    <property type="match status" value="1"/>
</dbReference>